<evidence type="ECO:0000256" key="1">
    <source>
        <dbReference type="SAM" id="MobiDB-lite"/>
    </source>
</evidence>
<sequence>MSGANDSATVSGASVADETATEDVKADHQAHIKVLRGQPTDAEMAALMAVLGTAGGGAAEPVVRDRNLWGHPVDKLRYSIFSWQRVTLLERTHMRR</sequence>
<dbReference type="RefSeq" id="WP_124714359.1">
    <property type="nucleotide sequence ID" value="NZ_CP034072.1"/>
</dbReference>
<reference evidence="2 3" key="1">
    <citation type="submission" date="2024-12" db="EMBL/GenBank/DDBJ databases">
        <title>The coexistence of Mycolicibacterium septicum and Mycolicibacterium nivoides in clinical samples.</title>
        <authorList>
            <person name="Wang C."/>
            <person name="Feng Y."/>
            <person name="Zong Z."/>
        </authorList>
    </citation>
    <scope>NUCLEOTIDE SEQUENCE [LARGE SCALE GENOMIC DNA]</scope>
    <source>
        <strain evidence="2 3">120309</strain>
    </source>
</reference>
<dbReference type="Proteomes" id="UP001635816">
    <property type="component" value="Unassembled WGS sequence"/>
</dbReference>
<name>A0ABW9LFB7_9MYCO</name>
<dbReference type="InterPro" id="IPR032716">
    <property type="entry name" value="ACC_epsilon"/>
</dbReference>
<feature type="region of interest" description="Disordered" evidence="1">
    <location>
        <begin position="1"/>
        <end position="28"/>
    </location>
</feature>
<dbReference type="EMBL" id="JBKBDD010000007">
    <property type="protein sequence ID" value="MFN6545522.1"/>
    <property type="molecule type" value="Genomic_DNA"/>
</dbReference>
<dbReference type="GeneID" id="300558401"/>
<accession>A0ABW9LFB7</accession>
<proteinExistence type="predicted"/>
<keyword evidence="3" id="KW-1185">Reference proteome</keyword>
<feature type="compositionally biased region" description="Polar residues" evidence="1">
    <location>
        <begin position="1"/>
        <end position="12"/>
    </location>
</feature>
<protein>
    <submittedName>
        <fullName evidence="2">Acyl-CoA carboxylase subunit epsilon</fullName>
    </submittedName>
</protein>
<dbReference type="Pfam" id="PF13822">
    <property type="entry name" value="ACC_epsilon"/>
    <property type="match status" value="1"/>
</dbReference>
<evidence type="ECO:0000313" key="2">
    <source>
        <dbReference type="EMBL" id="MFN6545522.1"/>
    </source>
</evidence>
<evidence type="ECO:0000313" key="3">
    <source>
        <dbReference type="Proteomes" id="UP001635816"/>
    </source>
</evidence>
<organism evidence="2 3">
    <name type="scientific">Mycolicibacterium nivoides</name>
    <dbReference type="NCBI Taxonomy" id="2487344"/>
    <lineage>
        <taxon>Bacteria</taxon>
        <taxon>Bacillati</taxon>
        <taxon>Actinomycetota</taxon>
        <taxon>Actinomycetes</taxon>
        <taxon>Mycobacteriales</taxon>
        <taxon>Mycobacteriaceae</taxon>
        <taxon>Mycolicibacterium</taxon>
    </lineage>
</organism>
<comment type="caution">
    <text evidence="2">The sequence shown here is derived from an EMBL/GenBank/DDBJ whole genome shotgun (WGS) entry which is preliminary data.</text>
</comment>
<gene>
    <name evidence="2" type="ORF">ACK4CT_20220</name>
</gene>